<dbReference type="OrthoDB" id="92161at2759"/>
<keyword evidence="1" id="KW-0315">Glutamine amidotransferase</keyword>
<dbReference type="InterPro" id="IPR029062">
    <property type="entry name" value="Class_I_gatase-like"/>
</dbReference>
<evidence type="ECO:0000313" key="1">
    <source>
        <dbReference type="EMBL" id="POR33149.1"/>
    </source>
</evidence>
<reference evidence="1 2" key="1">
    <citation type="submission" date="2018-01" db="EMBL/GenBank/DDBJ databases">
        <title>Harnessing the power of phylogenomics to disentangle the directionality and signatures of interkingdom host jumping in the parasitic fungal genus Tolypocladium.</title>
        <authorList>
            <person name="Quandt C.A."/>
            <person name="Patterson W."/>
            <person name="Spatafora J.W."/>
        </authorList>
    </citation>
    <scope>NUCLEOTIDE SEQUENCE [LARGE SCALE GENOMIC DNA]</scope>
    <source>
        <strain evidence="1 2">NRBC 100945</strain>
    </source>
</reference>
<dbReference type="AlphaFoldDB" id="A0A2S4KSH5"/>
<dbReference type="GO" id="GO:0005634">
    <property type="term" value="C:nucleus"/>
    <property type="evidence" value="ECO:0007669"/>
    <property type="project" value="TreeGrafter"/>
</dbReference>
<evidence type="ECO:0000313" key="2">
    <source>
        <dbReference type="Proteomes" id="UP000237481"/>
    </source>
</evidence>
<dbReference type="EMBL" id="PKSG01000729">
    <property type="protein sequence ID" value="POR33149.1"/>
    <property type="molecule type" value="Genomic_DNA"/>
</dbReference>
<comment type="caution">
    <text evidence="1">The sequence shown here is derived from an EMBL/GenBank/DDBJ whole genome shotgun (WGS) entry which is preliminary data.</text>
</comment>
<dbReference type="InterPro" id="IPR044992">
    <property type="entry name" value="ChyE-like"/>
</dbReference>
<dbReference type="STRING" id="94208.A0A2S4KSH5"/>
<dbReference type="PANTHER" id="PTHR42695">
    <property type="entry name" value="GLUTAMINE AMIDOTRANSFERASE YLR126C-RELATED"/>
    <property type="match status" value="1"/>
</dbReference>
<gene>
    <name evidence="1" type="ORF">TPAR_06673</name>
</gene>
<dbReference type="GO" id="GO:0016740">
    <property type="term" value="F:transferase activity"/>
    <property type="evidence" value="ECO:0007669"/>
    <property type="project" value="UniProtKB-KW"/>
</dbReference>
<dbReference type="GO" id="GO:0005829">
    <property type="term" value="C:cytosol"/>
    <property type="evidence" value="ECO:0007669"/>
    <property type="project" value="TreeGrafter"/>
</dbReference>
<organism evidence="1 2">
    <name type="scientific">Tolypocladium paradoxum</name>
    <dbReference type="NCBI Taxonomy" id="94208"/>
    <lineage>
        <taxon>Eukaryota</taxon>
        <taxon>Fungi</taxon>
        <taxon>Dikarya</taxon>
        <taxon>Ascomycota</taxon>
        <taxon>Pezizomycotina</taxon>
        <taxon>Sordariomycetes</taxon>
        <taxon>Hypocreomycetidae</taxon>
        <taxon>Hypocreales</taxon>
        <taxon>Ophiocordycipitaceae</taxon>
        <taxon>Tolypocladium</taxon>
    </lineage>
</organism>
<dbReference type="Proteomes" id="UP000237481">
    <property type="component" value="Unassembled WGS sequence"/>
</dbReference>
<dbReference type="PANTHER" id="PTHR42695:SF5">
    <property type="entry name" value="GLUTAMINE AMIDOTRANSFERASE YLR126C-RELATED"/>
    <property type="match status" value="1"/>
</dbReference>
<name>A0A2S4KSH5_9HYPO</name>
<keyword evidence="2" id="KW-1185">Reference proteome</keyword>
<sequence>MNPTFLLGVLECDTPVPAVQEARGSYGEVFRQLLAQGLNDLGEKGRNTQLCLSKWDVVGSQEYPKTDEVDGILLTGRSSSFPRPFTVIAETLLRGLIHDGHEANIGHCAHLVQRWTRPPRGWEISVDKINVSKEGRDLLGISSLELHQMHRDAILEVPRGLVNLGSSPSCAIQGLYQPGRVLSFQAHPEFDGFIMADLLKSRHEQKIFDDQIQRWHRESPWPS</sequence>
<protein>
    <submittedName>
        <fullName evidence="1">Glutamine amidotransferase-like protein</fullName>
    </submittedName>
</protein>
<dbReference type="Gene3D" id="3.40.50.880">
    <property type="match status" value="1"/>
</dbReference>
<accession>A0A2S4KSH5</accession>
<keyword evidence="1" id="KW-0808">Transferase</keyword>
<dbReference type="SUPFAM" id="SSF52317">
    <property type="entry name" value="Class I glutamine amidotransferase-like"/>
    <property type="match status" value="1"/>
</dbReference>
<proteinExistence type="predicted"/>